<dbReference type="RefSeq" id="WP_386722977.1">
    <property type="nucleotide sequence ID" value="NZ_JBHRSZ010000007.1"/>
</dbReference>
<dbReference type="SUPFAM" id="SSF50956">
    <property type="entry name" value="Thermostable phytase (3-phytase)"/>
    <property type="match status" value="2"/>
</dbReference>
<proteinExistence type="predicted"/>
<dbReference type="Pfam" id="PF02333">
    <property type="entry name" value="Phytase"/>
    <property type="match status" value="2"/>
</dbReference>
<keyword evidence="3" id="KW-1185">Reference proteome</keyword>
<accession>A0ABV7HGQ2</accession>
<name>A0ABV7HGQ2_9GAMM</name>
<organism evidence="2 3">
    <name type="scientific">Litoribrevibacter euphylliae</name>
    <dbReference type="NCBI Taxonomy" id="1834034"/>
    <lineage>
        <taxon>Bacteria</taxon>
        <taxon>Pseudomonadati</taxon>
        <taxon>Pseudomonadota</taxon>
        <taxon>Gammaproteobacteria</taxon>
        <taxon>Oceanospirillales</taxon>
        <taxon>Oceanospirillaceae</taxon>
        <taxon>Litoribrevibacter</taxon>
    </lineage>
</organism>
<gene>
    <name evidence="2" type="ORF">ACFOEK_18605</name>
</gene>
<reference evidence="3" key="1">
    <citation type="journal article" date="2019" name="Int. J. Syst. Evol. Microbiol.">
        <title>The Global Catalogue of Microorganisms (GCM) 10K type strain sequencing project: providing services to taxonomists for standard genome sequencing and annotation.</title>
        <authorList>
            <consortium name="The Broad Institute Genomics Platform"/>
            <consortium name="The Broad Institute Genome Sequencing Center for Infectious Disease"/>
            <person name="Wu L."/>
            <person name="Ma J."/>
        </authorList>
    </citation>
    <scope>NUCLEOTIDE SEQUENCE [LARGE SCALE GENOMIC DNA]</scope>
    <source>
        <strain evidence="3">KCTC 52438</strain>
    </source>
</reference>
<dbReference type="Proteomes" id="UP001595476">
    <property type="component" value="Unassembled WGS sequence"/>
</dbReference>
<protein>
    <submittedName>
        <fullName evidence="2">Phytase</fullName>
    </submittedName>
</protein>
<sequence>MNKTSITLIAVTALLSGCSDNDNSSSSTPSDDNAQVASLQTQTVTNQSYEDIADAAVWHDPTDASKHFLIATLEEDGLAVFDQNGTQLFHDDSREVLGADIRYNIEDNLGNNIDVLAVGLPDDGGFAFYSIENDTTAPLVDLGTLNVDVEAESLCLYKNVTTGALSLTGVTEDGDAIQYKLTYDGTQIVSTIEDNLGDPLAVRNFNVGGELSACVIDDQTATLYIAEQDLGIWAYGADPENVKDRHLVDSVDPLGRLEEVEGLDLIYQENGGYLVVADEGQGFLLYDRLDENEYAGQFLPESLEEAKALAVAYDGLWLANTEADEPVYEKLPFTELNTYAMASSETNINVNNLLTHRELTFQGIALVASKGETQEVDDDGDAADDPAFWLHPTDPSQSLIIATNKQGGLMAYDLDGNELQYLEGGKPNNVDIRANVTDWDGTTFALAAASNRELNTIALYSINEATGGQDPIQPLTAVGDNVHQDAPELISNVDEVYGLCMYQAVDGTPYVFVNGKNGVTEQWQLTLTNAGVEGEIVRTLTVESQPEGCVADDQTGLLFIGEEDEAIWQFEADANASTEATLFAAIDGELLVADVEGLTIYDNGNDKYLIASSQGNNTYVIYDLNNNNQVIGNFAIIGNDTEGLDGASDTDGIHAVAANLGADYPEGIFIAQDWYNIDDSYALENQNFKLVSWKDIIESVQN</sequence>
<dbReference type="Gene3D" id="2.120.10.30">
    <property type="entry name" value="TolB, C-terminal domain"/>
    <property type="match status" value="2"/>
</dbReference>
<dbReference type="PROSITE" id="PS51662">
    <property type="entry name" value="BP_PHYTASE"/>
    <property type="match status" value="2"/>
</dbReference>
<dbReference type="PROSITE" id="PS51257">
    <property type="entry name" value="PROKAR_LIPOPROTEIN"/>
    <property type="match status" value="1"/>
</dbReference>
<feature type="domain" description="BPP" evidence="1">
    <location>
        <begin position="25"/>
        <end position="341"/>
    </location>
</feature>
<comment type="caution">
    <text evidence="2">The sequence shown here is derived from an EMBL/GenBank/DDBJ whole genome shotgun (WGS) entry which is preliminary data.</text>
</comment>
<dbReference type="InterPro" id="IPR003431">
    <property type="entry name" value="B-propeller_Phytase"/>
</dbReference>
<dbReference type="InterPro" id="IPR011042">
    <property type="entry name" value="6-blade_b-propeller_TolB-like"/>
</dbReference>
<dbReference type="EMBL" id="JBHRSZ010000007">
    <property type="protein sequence ID" value="MFC3153059.1"/>
    <property type="molecule type" value="Genomic_DNA"/>
</dbReference>
<evidence type="ECO:0000313" key="3">
    <source>
        <dbReference type="Proteomes" id="UP001595476"/>
    </source>
</evidence>
<evidence type="ECO:0000259" key="1">
    <source>
        <dbReference type="PROSITE" id="PS51662"/>
    </source>
</evidence>
<feature type="domain" description="BPP" evidence="1">
    <location>
        <begin position="357"/>
        <end position="700"/>
    </location>
</feature>
<evidence type="ECO:0000313" key="2">
    <source>
        <dbReference type="EMBL" id="MFC3153059.1"/>
    </source>
</evidence>